<dbReference type="EMBL" id="JBEYRS010000014">
    <property type="protein sequence ID" value="MEW2365950.1"/>
    <property type="molecule type" value="Genomic_DNA"/>
</dbReference>
<evidence type="ECO:0000313" key="2">
    <source>
        <dbReference type="EMBL" id="MEW2365950.1"/>
    </source>
</evidence>
<feature type="transmembrane region" description="Helical" evidence="1">
    <location>
        <begin position="12"/>
        <end position="30"/>
    </location>
</feature>
<comment type="caution">
    <text evidence="2">The sequence shown here is derived from an EMBL/GenBank/DDBJ whole genome shotgun (WGS) entry which is preliminary data.</text>
</comment>
<gene>
    <name evidence="2" type="ORF">AB0887_28870</name>
</gene>
<organism evidence="2 3">
    <name type="scientific">Streptomyces huasconensis</name>
    <dbReference type="NCBI Taxonomy" id="1854574"/>
    <lineage>
        <taxon>Bacteria</taxon>
        <taxon>Bacillati</taxon>
        <taxon>Actinomycetota</taxon>
        <taxon>Actinomycetes</taxon>
        <taxon>Kitasatosporales</taxon>
        <taxon>Streptomycetaceae</taxon>
        <taxon>Streptomyces</taxon>
    </lineage>
</organism>
<accession>A0ABV3M341</accession>
<protein>
    <recommendedName>
        <fullName evidence="4">UsfY protein</fullName>
    </recommendedName>
</protein>
<dbReference type="Proteomes" id="UP001553843">
    <property type="component" value="Unassembled WGS sequence"/>
</dbReference>
<evidence type="ECO:0000256" key="1">
    <source>
        <dbReference type="SAM" id="Phobius"/>
    </source>
</evidence>
<sequence>MNDDHPPQDSEVWWLLPVGIALCFGLFTKLATASTWVMVIAAAGVGLAIALVQRIVLDRKRTRWYMNHPEIWHPPGGTPPQGGV</sequence>
<keyword evidence="1" id="KW-0472">Membrane</keyword>
<keyword evidence="1" id="KW-1133">Transmembrane helix</keyword>
<evidence type="ECO:0008006" key="4">
    <source>
        <dbReference type="Google" id="ProtNLM"/>
    </source>
</evidence>
<keyword evidence="3" id="KW-1185">Reference proteome</keyword>
<keyword evidence="1" id="KW-0812">Transmembrane</keyword>
<name>A0ABV3M341_9ACTN</name>
<feature type="transmembrane region" description="Helical" evidence="1">
    <location>
        <begin position="36"/>
        <end position="57"/>
    </location>
</feature>
<proteinExistence type="predicted"/>
<dbReference type="RefSeq" id="WP_359782865.1">
    <property type="nucleotide sequence ID" value="NZ_JBEYRR010000012.1"/>
</dbReference>
<reference evidence="2 3" key="1">
    <citation type="submission" date="2024-06" db="EMBL/GenBank/DDBJ databases">
        <title>The Natural Products Discovery Center: Release of the First 8490 Sequenced Strains for Exploring Actinobacteria Biosynthetic Diversity.</title>
        <authorList>
            <person name="Kalkreuter E."/>
            <person name="Kautsar S.A."/>
            <person name="Yang D."/>
            <person name="Bader C.D."/>
            <person name="Teijaro C.N."/>
            <person name="Fluegel L."/>
            <person name="Davis C.M."/>
            <person name="Simpson J.R."/>
            <person name="Lauterbach L."/>
            <person name="Steele A.D."/>
            <person name="Gui C."/>
            <person name="Meng S."/>
            <person name="Li G."/>
            <person name="Viehrig K."/>
            <person name="Ye F."/>
            <person name="Su P."/>
            <person name="Kiefer A.F."/>
            <person name="Nichols A."/>
            <person name="Cepeda A.J."/>
            <person name="Yan W."/>
            <person name="Fan B."/>
            <person name="Jiang Y."/>
            <person name="Adhikari A."/>
            <person name="Zheng C.-J."/>
            <person name="Schuster L."/>
            <person name="Cowan T.M."/>
            <person name="Smanski M.J."/>
            <person name="Chevrette M.G."/>
            <person name="De Carvalho L.P.S."/>
            <person name="Shen B."/>
        </authorList>
    </citation>
    <scope>NUCLEOTIDE SEQUENCE [LARGE SCALE GENOMIC DNA]</scope>
    <source>
        <strain evidence="2 3">NPDC047833</strain>
    </source>
</reference>
<evidence type="ECO:0000313" key="3">
    <source>
        <dbReference type="Proteomes" id="UP001553843"/>
    </source>
</evidence>